<protein>
    <submittedName>
        <fullName evidence="2">DUF2752 domain-containing protein</fullName>
    </submittedName>
</protein>
<gene>
    <name evidence="2" type="ORF">ABEG17_06175</name>
</gene>
<dbReference type="InterPro" id="IPR021215">
    <property type="entry name" value="DUF2752"/>
</dbReference>
<feature type="transmembrane region" description="Helical" evidence="1">
    <location>
        <begin position="85"/>
        <end position="105"/>
    </location>
</feature>
<reference evidence="2" key="1">
    <citation type="submission" date="2024-05" db="EMBL/GenBank/DDBJ databases">
        <authorList>
            <person name="Kim S."/>
            <person name="Heo J."/>
            <person name="Choi H."/>
            <person name="Choi Y."/>
            <person name="Kwon S.-W."/>
            <person name="Kim Y."/>
        </authorList>
    </citation>
    <scope>NUCLEOTIDE SEQUENCE</scope>
    <source>
        <strain evidence="2">KACC 23699</strain>
    </source>
</reference>
<keyword evidence="1" id="KW-1133">Transmembrane helix</keyword>
<keyword evidence="1" id="KW-0472">Membrane</keyword>
<dbReference type="EMBL" id="CP157483">
    <property type="protein sequence ID" value="XBO44922.1"/>
    <property type="molecule type" value="Genomic_DNA"/>
</dbReference>
<dbReference type="AlphaFoldDB" id="A0AAU7JXB4"/>
<evidence type="ECO:0000256" key="1">
    <source>
        <dbReference type="SAM" id="Phobius"/>
    </source>
</evidence>
<feature type="transmembrane region" description="Helical" evidence="1">
    <location>
        <begin position="112"/>
        <end position="132"/>
    </location>
</feature>
<organism evidence="2">
    <name type="scientific">Pedococcus sp. KACC 23699</name>
    <dbReference type="NCBI Taxonomy" id="3149228"/>
    <lineage>
        <taxon>Bacteria</taxon>
        <taxon>Bacillati</taxon>
        <taxon>Actinomycetota</taxon>
        <taxon>Actinomycetes</taxon>
        <taxon>Micrococcales</taxon>
        <taxon>Intrasporangiaceae</taxon>
        <taxon>Pedococcus</taxon>
    </lineage>
</organism>
<keyword evidence="1" id="KW-0812">Transmembrane</keyword>
<sequence>MTIQHAAHLDLVGRVRGVLLPVASAGAALAGGLVVALVDPNEAGHYPTCPFLALTGAYCPGCGSLRAIHALARGDVATAMARNPFAVVALVGLVVGWVLWTWRLWNGRRRTWVVPAWAIHAFLAAVMAFWVLRNVPGWTWLSPA</sequence>
<name>A0AAU7JXB4_9MICO</name>
<accession>A0AAU7JXB4</accession>
<evidence type="ECO:0000313" key="2">
    <source>
        <dbReference type="EMBL" id="XBO44922.1"/>
    </source>
</evidence>
<dbReference type="RefSeq" id="WP_406832408.1">
    <property type="nucleotide sequence ID" value="NZ_CP157483.1"/>
</dbReference>
<proteinExistence type="predicted"/>
<feature type="transmembrane region" description="Helical" evidence="1">
    <location>
        <begin position="18"/>
        <end position="38"/>
    </location>
</feature>
<dbReference type="Pfam" id="PF10825">
    <property type="entry name" value="DUF2752"/>
    <property type="match status" value="1"/>
</dbReference>